<evidence type="ECO:0000313" key="2">
    <source>
        <dbReference type="Proteomes" id="UP001646157"/>
    </source>
</evidence>
<name>A0ABS2N7D3_9BACI</name>
<dbReference type="EMBL" id="JAFBDZ010000001">
    <property type="protein sequence ID" value="MBM7583748.1"/>
    <property type="molecule type" value="Genomic_DNA"/>
</dbReference>
<protein>
    <submittedName>
        <fullName evidence="1">Uncharacterized protein</fullName>
    </submittedName>
</protein>
<accession>A0ABS2N7D3</accession>
<gene>
    <name evidence="1" type="ORF">JOC86_000285</name>
</gene>
<keyword evidence="2" id="KW-1185">Reference proteome</keyword>
<organism evidence="1 2">
    <name type="scientific">Rossellomorea pakistanensis</name>
    <dbReference type="NCBI Taxonomy" id="992288"/>
    <lineage>
        <taxon>Bacteria</taxon>
        <taxon>Bacillati</taxon>
        <taxon>Bacillota</taxon>
        <taxon>Bacilli</taxon>
        <taxon>Bacillales</taxon>
        <taxon>Bacillaceae</taxon>
        <taxon>Rossellomorea</taxon>
    </lineage>
</organism>
<evidence type="ECO:0000313" key="1">
    <source>
        <dbReference type="EMBL" id="MBM7583748.1"/>
    </source>
</evidence>
<proteinExistence type="predicted"/>
<sequence>MISNKAYHPGWYNNRQEQELWGRYGGFQGTSETTKSSFTYTRKYAKNGAGKSISKS</sequence>
<reference evidence="1 2" key="1">
    <citation type="submission" date="2021-01" db="EMBL/GenBank/DDBJ databases">
        <title>Genomic Encyclopedia of Type Strains, Phase IV (KMG-IV): sequencing the most valuable type-strain genomes for metagenomic binning, comparative biology and taxonomic classification.</title>
        <authorList>
            <person name="Goeker M."/>
        </authorList>
    </citation>
    <scope>NUCLEOTIDE SEQUENCE [LARGE SCALE GENOMIC DNA]</scope>
    <source>
        <strain evidence="1 2">DSM 24834</strain>
    </source>
</reference>
<dbReference type="RefSeq" id="WP_205167989.1">
    <property type="nucleotide sequence ID" value="NZ_JAFBDZ010000001.1"/>
</dbReference>
<comment type="caution">
    <text evidence="1">The sequence shown here is derived from an EMBL/GenBank/DDBJ whole genome shotgun (WGS) entry which is preliminary data.</text>
</comment>
<dbReference type="Proteomes" id="UP001646157">
    <property type="component" value="Unassembled WGS sequence"/>
</dbReference>